<evidence type="ECO:0000313" key="2">
    <source>
        <dbReference type="WBParaSite" id="HCON_00183020-00001"/>
    </source>
</evidence>
<dbReference type="AlphaFoldDB" id="A0A7I4Z3A9"/>
<accession>A0A7I4Z3A9</accession>
<organism evidence="1 2">
    <name type="scientific">Haemonchus contortus</name>
    <name type="common">Barber pole worm</name>
    <dbReference type="NCBI Taxonomy" id="6289"/>
    <lineage>
        <taxon>Eukaryota</taxon>
        <taxon>Metazoa</taxon>
        <taxon>Ecdysozoa</taxon>
        <taxon>Nematoda</taxon>
        <taxon>Chromadorea</taxon>
        <taxon>Rhabditida</taxon>
        <taxon>Rhabditina</taxon>
        <taxon>Rhabditomorpha</taxon>
        <taxon>Strongyloidea</taxon>
        <taxon>Trichostrongylidae</taxon>
        <taxon>Haemonchus</taxon>
    </lineage>
</organism>
<dbReference type="WBParaSite" id="HCON_00183020-00001">
    <property type="protein sequence ID" value="HCON_00183020-00001"/>
    <property type="gene ID" value="HCON_00183020"/>
</dbReference>
<evidence type="ECO:0000313" key="1">
    <source>
        <dbReference type="Proteomes" id="UP000025227"/>
    </source>
</evidence>
<name>A0A7I4Z3A9_HAECO</name>
<sequence>MASIPLTVTLGVNDRLLSAWRGLNEHLDPLLWYVLSCGLQLKELFVLISSPDSFNSTLKCMSQTFDGNQIGRLRRLRHQKGVVEEPFGEQLRFEFRVVFLLKMEATANATAKNGQITVSMMMRYILESIGISESTLDVVKGSNSVATEAVVNHHRAFATLHGRQLTTWMVCGTERTSHKLDSVRPAQQKVRFLAPDQLMPLLNGPVLVSMSPIETCFATLGGHQWYLC</sequence>
<reference evidence="2" key="1">
    <citation type="submission" date="2020-12" db="UniProtKB">
        <authorList>
            <consortium name="WormBaseParasite"/>
        </authorList>
    </citation>
    <scope>IDENTIFICATION</scope>
    <source>
        <strain evidence="2">MHco3</strain>
    </source>
</reference>
<protein>
    <submittedName>
        <fullName evidence="2">Uncharacterized protein</fullName>
    </submittedName>
</protein>
<dbReference type="Proteomes" id="UP000025227">
    <property type="component" value="Unplaced"/>
</dbReference>
<keyword evidence="1" id="KW-1185">Reference proteome</keyword>
<proteinExistence type="predicted"/>